<name>C7NIX6_KYTSD</name>
<feature type="compositionally biased region" description="Low complexity" evidence="1">
    <location>
        <begin position="34"/>
        <end position="73"/>
    </location>
</feature>
<evidence type="ECO:0000256" key="2">
    <source>
        <dbReference type="SAM" id="SignalP"/>
    </source>
</evidence>
<gene>
    <name evidence="3" type="ordered locus">Ksed_01090</name>
</gene>
<sequence length="218" mass="23696">MSSSALRLRAVPVAVAALLVLGACTTGSEEAGEDPVVVSREPSPEGSPSSGPDASDEPSGSSPEGTPEPSGSGPDRDLTPLEQHQRVAFLMPSQNVACLIEEQGVSCDIRNTRYQHTVVPAADCVEPTVELYRDRPEWTCSRSSRFVDAQTANDGAWVELVPRGEVVEINTIDHTVLPYGEELQAFDFRCESRRNGVRCMRLSDGRGFRMAVRDFDLF</sequence>
<feature type="signal peptide" evidence="2">
    <location>
        <begin position="1"/>
        <end position="31"/>
    </location>
</feature>
<evidence type="ECO:0008006" key="5">
    <source>
        <dbReference type="Google" id="ProtNLM"/>
    </source>
</evidence>
<accession>C7NIX6</accession>
<dbReference type="Proteomes" id="UP000006666">
    <property type="component" value="Chromosome"/>
</dbReference>
<evidence type="ECO:0000256" key="1">
    <source>
        <dbReference type="SAM" id="MobiDB-lite"/>
    </source>
</evidence>
<protein>
    <recommendedName>
        <fullName evidence="5">Lipoprotein</fullName>
    </recommendedName>
</protein>
<evidence type="ECO:0000313" key="3">
    <source>
        <dbReference type="EMBL" id="ACV05201.1"/>
    </source>
</evidence>
<organism evidence="3 4">
    <name type="scientific">Kytococcus sedentarius (strain ATCC 14392 / DSM 20547 / JCM 11482 / CCUG 33030 / NBRC 15357 / NCTC 11040 / CCM 314 / 541)</name>
    <name type="common">Micrococcus sedentarius</name>
    <dbReference type="NCBI Taxonomy" id="478801"/>
    <lineage>
        <taxon>Bacteria</taxon>
        <taxon>Bacillati</taxon>
        <taxon>Actinomycetota</taxon>
        <taxon>Actinomycetes</taxon>
        <taxon>Micrococcales</taxon>
        <taxon>Kytococcaceae</taxon>
        <taxon>Kytococcus</taxon>
    </lineage>
</organism>
<evidence type="ECO:0000313" key="4">
    <source>
        <dbReference type="Proteomes" id="UP000006666"/>
    </source>
</evidence>
<dbReference type="KEGG" id="kse:Ksed_01090"/>
<dbReference type="RefSeq" id="WP_012801620.1">
    <property type="nucleotide sequence ID" value="NC_013169.1"/>
</dbReference>
<dbReference type="AlphaFoldDB" id="C7NIX6"/>
<keyword evidence="2" id="KW-0732">Signal</keyword>
<dbReference type="EMBL" id="CP001686">
    <property type="protein sequence ID" value="ACV05201.1"/>
    <property type="molecule type" value="Genomic_DNA"/>
</dbReference>
<dbReference type="PROSITE" id="PS51257">
    <property type="entry name" value="PROKAR_LIPOPROTEIN"/>
    <property type="match status" value="1"/>
</dbReference>
<feature type="chain" id="PRO_5002981155" description="Lipoprotein" evidence="2">
    <location>
        <begin position="32"/>
        <end position="218"/>
    </location>
</feature>
<dbReference type="HOGENOM" id="CLU_1265584_0_0_11"/>
<dbReference type="STRING" id="478801.Ksed_01090"/>
<feature type="region of interest" description="Disordered" evidence="1">
    <location>
        <begin position="26"/>
        <end position="79"/>
    </location>
</feature>
<reference evidence="3 4" key="1">
    <citation type="journal article" date="2009" name="Stand. Genomic Sci.">
        <title>Complete genome sequence of Kytococcus sedentarius type strain (541).</title>
        <authorList>
            <person name="Sims D."/>
            <person name="Brettin T."/>
            <person name="Detter J.C."/>
            <person name="Han C."/>
            <person name="Lapidus A."/>
            <person name="Copeland A."/>
            <person name="Glavina Del Rio T."/>
            <person name="Nolan M."/>
            <person name="Chen F."/>
            <person name="Lucas S."/>
            <person name="Tice H."/>
            <person name="Cheng J.F."/>
            <person name="Bruce D."/>
            <person name="Goodwin L."/>
            <person name="Pitluck S."/>
            <person name="Ovchinnikova G."/>
            <person name="Pati A."/>
            <person name="Ivanova N."/>
            <person name="Mavrommatis K."/>
            <person name="Chen A."/>
            <person name="Palaniappan K."/>
            <person name="D'haeseleer P."/>
            <person name="Chain P."/>
            <person name="Bristow J."/>
            <person name="Eisen J.A."/>
            <person name="Markowitz V."/>
            <person name="Hugenholtz P."/>
            <person name="Schneider S."/>
            <person name="Goker M."/>
            <person name="Pukall R."/>
            <person name="Kyrpides N.C."/>
            <person name="Klenk H.P."/>
        </authorList>
    </citation>
    <scope>NUCLEOTIDE SEQUENCE [LARGE SCALE GENOMIC DNA]</scope>
    <source>
        <strain evidence="4">ATCC 14392 / DSM 20547 / JCM 11482 / CCUG 33030 / NBRC 15357 / NCTC 11040 / CCM 314 / 541</strain>
    </source>
</reference>
<keyword evidence="4" id="KW-1185">Reference proteome</keyword>
<proteinExistence type="predicted"/>